<feature type="domain" description="RNA polymerase sigma-70 region 2" evidence="3">
    <location>
        <begin position="26"/>
        <end position="67"/>
    </location>
</feature>
<dbReference type="EMBL" id="NMUH01005130">
    <property type="protein sequence ID" value="MQM11861.1"/>
    <property type="molecule type" value="Genomic_DNA"/>
</dbReference>
<dbReference type="Gene3D" id="1.10.601.10">
    <property type="entry name" value="RNA Polymerase Primary Sigma Factor"/>
    <property type="match status" value="1"/>
</dbReference>
<dbReference type="GO" id="GO:0006352">
    <property type="term" value="P:DNA-templated transcription initiation"/>
    <property type="evidence" value="ECO:0007669"/>
    <property type="project" value="InterPro"/>
</dbReference>
<reference evidence="4" key="1">
    <citation type="submission" date="2017-07" db="EMBL/GenBank/DDBJ databases">
        <title>Taro Niue Genome Assembly and Annotation.</title>
        <authorList>
            <person name="Atibalentja N."/>
            <person name="Keating K."/>
            <person name="Fields C.J."/>
        </authorList>
    </citation>
    <scope>NUCLEOTIDE SEQUENCE</scope>
    <source>
        <strain evidence="4">Niue_2</strain>
        <tissue evidence="4">Leaf</tissue>
    </source>
</reference>
<feature type="compositionally biased region" description="Low complexity" evidence="2">
    <location>
        <begin position="500"/>
        <end position="513"/>
    </location>
</feature>
<keyword evidence="5" id="KW-1185">Reference proteome</keyword>
<dbReference type="Proteomes" id="UP000652761">
    <property type="component" value="Unassembled WGS sequence"/>
</dbReference>
<feature type="compositionally biased region" description="Basic and acidic residues" evidence="2">
    <location>
        <begin position="260"/>
        <end position="275"/>
    </location>
</feature>
<feature type="compositionally biased region" description="Polar residues" evidence="2">
    <location>
        <begin position="394"/>
        <end position="405"/>
    </location>
</feature>
<dbReference type="PANTHER" id="PTHR30603">
    <property type="entry name" value="RNA POLYMERASE SIGMA FACTOR RPO"/>
    <property type="match status" value="1"/>
</dbReference>
<feature type="region of interest" description="Disordered" evidence="2">
    <location>
        <begin position="387"/>
        <end position="513"/>
    </location>
</feature>
<comment type="similarity">
    <text evidence="1">Belongs to the sigma-70 factor family.</text>
</comment>
<dbReference type="SUPFAM" id="SSF88946">
    <property type="entry name" value="Sigma2 domain of RNA polymerase sigma factors"/>
    <property type="match status" value="1"/>
</dbReference>
<dbReference type="AlphaFoldDB" id="A0A843X1H1"/>
<feature type="compositionally biased region" description="Pro residues" evidence="2">
    <location>
        <begin position="482"/>
        <end position="499"/>
    </location>
</feature>
<gene>
    <name evidence="4" type="ORF">Taro_044773</name>
</gene>
<evidence type="ECO:0000259" key="3">
    <source>
        <dbReference type="Pfam" id="PF04542"/>
    </source>
</evidence>
<dbReference type="InterPro" id="IPR050239">
    <property type="entry name" value="Sigma-70_RNA_pol_init_factors"/>
</dbReference>
<evidence type="ECO:0000313" key="4">
    <source>
        <dbReference type="EMBL" id="MQM11861.1"/>
    </source>
</evidence>
<protein>
    <recommendedName>
        <fullName evidence="3">RNA polymerase sigma-70 region 2 domain-containing protein</fullName>
    </recommendedName>
</protein>
<dbReference type="InterPro" id="IPR007627">
    <property type="entry name" value="RNA_pol_sigma70_r2"/>
</dbReference>
<organism evidence="4 5">
    <name type="scientific">Colocasia esculenta</name>
    <name type="common">Wild taro</name>
    <name type="synonym">Arum esculentum</name>
    <dbReference type="NCBI Taxonomy" id="4460"/>
    <lineage>
        <taxon>Eukaryota</taxon>
        <taxon>Viridiplantae</taxon>
        <taxon>Streptophyta</taxon>
        <taxon>Embryophyta</taxon>
        <taxon>Tracheophyta</taxon>
        <taxon>Spermatophyta</taxon>
        <taxon>Magnoliopsida</taxon>
        <taxon>Liliopsida</taxon>
        <taxon>Araceae</taxon>
        <taxon>Aroideae</taxon>
        <taxon>Colocasieae</taxon>
        <taxon>Colocasia</taxon>
    </lineage>
</organism>
<comment type="caution">
    <text evidence="4">The sequence shown here is derived from an EMBL/GenBank/DDBJ whole genome shotgun (WGS) entry which is preliminary data.</text>
</comment>
<dbReference type="PANTHER" id="PTHR30603:SF47">
    <property type="entry name" value="RNA POLYMERASE SIGMA FACTOR SIGD, CHLOROPLASTIC"/>
    <property type="match status" value="1"/>
</dbReference>
<sequence length="513" mass="54656">MSMYFTGLLSPWKGILLFGPPGTEKEGCIGLLRGAETFDRKQGYKLPTYVYWWIKQAIIKAIAKKSRIFRLLVTFSNVPRPTDDIPEAQARIAVEVTDGRIEDISPEVIVPIISTTADPLPTSIVASILREVLDSIHSTPVTPETGGCSVEDGVASSHIEESVAAAPIQAEQTVAPEDDMMEDAPIQEEQERIEEDAPVEGEQPCERQEEIAVALGHTDISMVAEESVPAAKEASHTDVPMGSVPAEEGFPSSQDNGTQGERHDNPPGNDARDGETASSSESNDDATEARKKGKEVVSGVPLLADTPFERQVRQKIVINLKPVIERLDAQGEILCSVQSDVNSIFMSQASTTKEISQIRNAMKWFNKEMGSMKTMLSEIFKAVGFPPPLPAPPTAQSNDADTSRPSVPESGPSGLAPTAAGEVSVQGPSGPAPAAAVEVSVQGPSRPAEQVEGPSWPADKVSGPLESEPLQKMAEEEEVLAPVPPTPSSSQTPVPPSPPSSSTTPPSSTFTYL</sequence>
<feature type="region of interest" description="Disordered" evidence="2">
    <location>
        <begin position="228"/>
        <end position="296"/>
    </location>
</feature>
<evidence type="ECO:0000256" key="1">
    <source>
        <dbReference type="ARBA" id="ARBA00007788"/>
    </source>
</evidence>
<proteinExistence type="inferred from homology"/>
<name>A0A843X1H1_COLES</name>
<dbReference type="GO" id="GO:0003700">
    <property type="term" value="F:DNA-binding transcription factor activity"/>
    <property type="evidence" value="ECO:0007669"/>
    <property type="project" value="InterPro"/>
</dbReference>
<evidence type="ECO:0000313" key="5">
    <source>
        <dbReference type="Proteomes" id="UP000652761"/>
    </source>
</evidence>
<dbReference type="InterPro" id="IPR013325">
    <property type="entry name" value="RNA_pol_sigma_r2"/>
</dbReference>
<evidence type="ECO:0000256" key="2">
    <source>
        <dbReference type="SAM" id="MobiDB-lite"/>
    </source>
</evidence>
<accession>A0A843X1H1</accession>
<dbReference type="Pfam" id="PF04542">
    <property type="entry name" value="Sigma70_r2"/>
    <property type="match status" value="1"/>
</dbReference>